<feature type="domain" description="Choice-of-anchor I" evidence="2">
    <location>
        <begin position="58"/>
        <end position="511"/>
    </location>
</feature>
<dbReference type="EMBL" id="SWBR01000001">
    <property type="protein sequence ID" value="TKC13223.1"/>
    <property type="molecule type" value="Genomic_DNA"/>
</dbReference>
<evidence type="ECO:0000313" key="4">
    <source>
        <dbReference type="Proteomes" id="UP000309488"/>
    </source>
</evidence>
<dbReference type="PROSITE" id="PS51257">
    <property type="entry name" value="PROKAR_LIPOPROTEIN"/>
    <property type="match status" value="1"/>
</dbReference>
<dbReference type="OrthoDB" id="9803927at2"/>
<keyword evidence="1" id="KW-0732">Signal</keyword>
<evidence type="ECO:0000259" key="2">
    <source>
        <dbReference type="Pfam" id="PF22494"/>
    </source>
</evidence>
<dbReference type="InterPro" id="IPR052956">
    <property type="entry name" value="Mesenchyme-surface_protein"/>
</dbReference>
<dbReference type="SUPFAM" id="SSF50969">
    <property type="entry name" value="YVTN repeat-like/Quinoprotein amine dehydrogenase"/>
    <property type="match status" value="1"/>
</dbReference>
<dbReference type="NCBIfam" id="NF038117">
    <property type="entry name" value="choice_anch_I"/>
    <property type="match status" value="1"/>
</dbReference>
<dbReference type="InterPro" id="IPR011044">
    <property type="entry name" value="Quino_amine_DH_bsu"/>
</dbReference>
<organism evidence="3 4">
    <name type="scientific">Pedobacter polaris</name>
    <dbReference type="NCBI Taxonomy" id="2571273"/>
    <lineage>
        <taxon>Bacteria</taxon>
        <taxon>Pseudomonadati</taxon>
        <taxon>Bacteroidota</taxon>
        <taxon>Sphingobacteriia</taxon>
        <taxon>Sphingobacteriales</taxon>
        <taxon>Sphingobacteriaceae</taxon>
        <taxon>Pedobacter</taxon>
    </lineage>
</organism>
<dbReference type="AlphaFoldDB" id="A0A4U1CWF6"/>
<comment type="caution">
    <text evidence="3">The sequence shown here is derived from an EMBL/GenBank/DDBJ whole genome shotgun (WGS) entry which is preliminary data.</text>
</comment>
<dbReference type="Proteomes" id="UP000309488">
    <property type="component" value="Unassembled WGS sequence"/>
</dbReference>
<gene>
    <name evidence="3" type="ORF">FA048_06345</name>
</gene>
<sequence length="516" mass="55921">MTLKTKLFTALAFFAIAFGACKKNNPLTPINEETEAFVPEKIDSFKEVATIDLGGEFASEISAYDPSTKKLFVVSNDGGTKVDVVDLSAYPTVTKLKTLTYANNIGINSVAVSNGLLAIALNGVTPQSNGDIIVLKTSDLSEVKKITVGAMPDMVTFSPDGNYIISANEGEPNLAYTIDPEGTISIINVKNNYEVKTLDFKKFETSKAALMAGGFRIYGLNATFAQDIEPEYIAISNDSKKAYVTLQENNGVAEVDILAANITKIMPLGVRDISLADNAWDVSDKDDKQQKLGTWPIKAFYLPDAVSYFSVNDNNYLALANEGDTREDYTNPDAKEEARVKNLILDPIKFPNAATLQKDENLGRLTVTNTIGFTGTGSNKIFQELYAPGGRSLSIINATSGILVANIGKDLEQRVINAGKYDDDRSDNKGVEVESVTVAKVNGRTLAFIGMERVDMIATYDISIPSKPEFVQLFATGDAPEGLMFVKSKDSPNGKSMLIVSNEGDGTVRFYQPDKL</sequence>
<dbReference type="InterPro" id="IPR015943">
    <property type="entry name" value="WD40/YVTN_repeat-like_dom_sf"/>
</dbReference>
<evidence type="ECO:0000256" key="1">
    <source>
        <dbReference type="SAM" id="SignalP"/>
    </source>
</evidence>
<dbReference type="PANTHER" id="PTHR46928">
    <property type="entry name" value="MESENCHYME-SPECIFIC CELL SURFACE GLYCOPROTEIN"/>
    <property type="match status" value="1"/>
</dbReference>
<feature type="chain" id="PRO_5020544723" evidence="1">
    <location>
        <begin position="23"/>
        <end position="516"/>
    </location>
</feature>
<keyword evidence="4" id="KW-1185">Reference proteome</keyword>
<dbReference type="Gene3D" id="2.130.10.10">
    <property type="entry name" value="YVTN repeat-like/Quinoprotein amine dehydrogenase"/>
    <property type="match status" value="1"/>
</dbReference>
<feature type="signal peptide" evidence="1">
    <location>
        <begin position="1"/>
        <end position="22"/>
    </location>
</feature>
<proteinExistence type="predicted"/>
<dbReference type="PANTHER" id="PTHR46928:SF1">
    <property type="entry name" value="MESENCHYME-SPECIFIC CELL SURFACE GLYCOPROTEIN"/>
    <property type="match status" value="1"/>
</dbReference>
<dbReference type="InterPro" id="IPR055188">
    <property type="entry name" value="Choice_anch_I"/>
</dbReference>
<dbReference type="Pfam" id="PF22494">
    <property type="entry name" value="choice_anch_I"/>
    <property type="match status" value="1"/>
</dbReference>
<reference evidence="3 4" key="1">
    <citation type="submission" date="2019-04" db="EMBL/GenBank/DDBJ databases">
        <title>Pedobacter sp. RP-3-22 sp. nov., isolated from Arctic soil.</title>
        <authorList>
            <person name="Dahal R.H."/>
            <person name="Kim D.-U."/>
        </authorList>
    </citation>
    <scope>NUCLEOTIDE SEQUENCE [LARGE SCALE GENOMIC DNA]</scope>
    <source>
        <strain evidence="3 4">RP-3-22</strain>
    </source>
</reference>
<evidence type="ECO:0000313" key="3">
    <source>
        <dbReference type="EMBL" id="TKC13223.1"/>
    </source>
</evidence>
<accession>A0A4U1CWF6</accession>
<dbReference type="RefSeq" id="WP_136839344.1">
    <property type="nucleotide sequence ID" value="NZ_SWBR01000001.1"/>
</dbReference>
<name>A0A4U1CWF6_9SPHI</name>
<protein>
    <submittedName>
        <fullName evidence="3">Alkaline phosphatase</fullName>
    </submittedName>
</protein>